<gene>
    <name evidence="12" type="ORF">CC78DRAFT_429457</name>
</gene>
<protein>
    <submittedName>
        <fullName evidence="12">Calcium-translocating P-type ATPase</fullName>
    </submittedName>
</protein>
<feature type="compositionally biased region" description="Polar residues" evidence="8">
    <location>
        <begin position="71"/>
        <end position="84"/>
    </location>
</feature>
<dbReference type="GO" id="GO:0005524">
    <property type="term" value="F:ATP binding"/>
    <property type="evidence" value="ECO:0007669"/>
    <property type="project" value="UniProtKB-KW"/>
</dbReference>
<name>A0A9P4N463_9PLEO</name>
<feature type="region of interest" description="Disordered" evidence="8">
    <location>
        <begin position="1"/>
        <end position="84"/>
    </location>
</feature>
<keyword evidence="6 9" id="KW-1133">Transmembrane helix</keyword>
<keyword evidence="13" id="KW-1185">Reference proteome</keyword>
<feature type="region of interest" description="Disordered" evidence="8">
    <location>
        <begin position="218"/>
        <end position="251"/>
    </location>
</feature>
<reference evidence="13" key="1">
    <citation type="journal article" date="2020" name="Stud. Mycol.">
        <title>101 Dothideomycetes genomes: A test case for predicting lifestyles and emergence of pathogens.</title>
        <authorList>
            <person name="Haridas S."/>
            <person name="Albert R."/>
            <person name="Binder M."/>
            <person name="Bloem J."/>
            <person name="LaButti K."/>
            <person name="Salamov A."/>
            <person name="Andreopoulos B."/>
            <person name="Baker S."/>
            <person name="Barry K."/>
            <person name="Bills G."/>
            <person name="Bluhm B."/>
            <person name="Cannon C."/>
            <person name="Castanera R."/>
            <person name="Culley D."/>
            <person name="Daum C."/>
            <person name="Ezra D."/>
            <person name="Gonzalez J."/>
            <person name="Henrissat B."/>
            <person name="Kuo A."/>
            <person name="Liang C."/>
            <person name="Lipzen A."/>
            <person name="Lutzoni F."/>
            <person name="Magnuson J."/>
            <person name="Mondo S."/>
            <person name="Nolan M."/>
            <person name="Ohm R."/>
            <person name="Pangilinan J."/>
            <person name="Park H.-J."/>
            <person name="Ramirez L."/>
            <person name="Alfaro M."/>
            <person name="Sun H."/>
            <person name="Tritt A."/>
            <person name="Yoshinaga Y."/>
            <person name="Zwiers L.-H."/>
            <person name="Turgeon B."/>
            <person name="Goodwin S."/>
            <person name="Spatafora J."/>
            <person name="Crous P."/>
            <person name="Grigoriev I."/>
        </authorList>
    </citation>
    <scope>NUCLEOTIDE SEQUENCE [LARGE SCALE GENOMIC DNA]</scope>
    <source>
        <strain evidence="13">CBS 304.66</strain>
    </source>
</reference>
<dbReference type="EMBL" id="ML986824">
    <property type="protein sequence ID" value="KAF2257891.1"/>
    <property type="molecule type" value="Genomic_DNA"/>
</dbReference>
<evidence type="ECO:0000259" key="11">
    <source>
        <dbReference type="Pfam" id="PF00690"/>
    </source>
</evidence>
<dbReference type="InterPro" id="IPR001757">
    <property type="entry name" value="P_typ_ATPase"/>
</dbReference>
<feature type="region of interest" description="Disordered" evidence="8">
    <location>
        <begin position="614"/>
        <end position="641"/>
    </location>
</feature>
<comment type="caution">
    <text evidence="12">The sequence shown here is derived from an EMBL/GenBank/DDBJ whole genome shotgun (WGS) entry which is preliminary data.</text>
</comment>
<evidence type="ECO:0000259" key="10">
    <source>
        <dbReference type="Pfam" id="PF00122"/>
    </source>
</evidence>
<keyword evidence="7 9" id="KW-0472">Membrane</keyword>
<feature type="non-terminal residue" evidence="12">
    <location>
        <position position="1"/>
    </location>
</feature>
<keyword evidence="2 9" id="KW-0812">Transmembrane</keyword>
<evidence type="ECO:0000256" key="3">
    <source>
        <dbReference type="ARBA" id="ARBA00022741"/>
    </source>
</evidence>
<comment type="subcellular location">
    <subcellularLocation>
        <location evidence="1">Endomembrane system</location>
        <topology evidence="1">Multi-pass membrane protein</topology>
    </subcellularLocation>
</comment>
<keyword evidence="3" id="KW-0547">Nucleotide-binding</keyword>
<dbReference type="Pfam" id="PF00690">
    <property type="entry name" value="Cation_ATPase_N"/>
    <property type="match status" value="1"/>
</dbReference>
<dbReference type="GO" id="GO:0012505">
    <property type="term" value="C:endomembrane system"/>
    <property type="evidence" value="ECO:0007669"/>
    <property type="project" value="UniProtKB-SubCell"/>
</dbReference>
<dbReference type="SUPFAM" id="SSF81665">
    <property type="entry name" value="Calcium ATPase, transmembrane domain M"/>
    <property type="match status" value="1"/>
</dbReference>
<evidence type="ECO:0000256" key="7">
    <source>
        <dbReference type="ARBA" id="ARBA00023136"/>
    </source>
</evidence>
<feature type="compositionally biased region" description="Polar residues" evidence="8">
    <location>
        <begin position="218"/>
        <end position="244"/>
    </location>
</feature>
<dbReference type="InterPro" id="IPR004014">
    <property type="entry name" value="ATPase_P-typ_cation-transptr_N"/>
</dbReference>
<keyword evidence="5" id="KW-0460">Magnesium</keyword>
<dbReference type="FunFam" id="2.70.150.10:FF:000028">
    <property type="entry name" value="Calcium-transporting ATPase"/>
    <property type="match status" value="1"/>
</dbReference>
<dbReference type="OrthoDB" id="3352408at2759"/>
<feature type="compositionally biased region" description="Polar residues" evidence="8">
    <location>
        <begin position="10"/>
        <end position="21"/>
    </location>
</feature>
<dbReference type="InterPro" id="IPR023214">
    <property type="entry name" value="HAD_sf"/>
</dbReference>
<dbReference type="InterPro" id="IPR036412">
    <property type="entry name" value="HAD-like_sf"/>
</dbReference>
<dbReference type="Proteomes" id="UP000800093">
    <property type="component" value="Unassembled WGS sequence"/>
</dbReference>
<accession>A0A9P4N463</accession>
<feature type="domain" description="Cation-transporting P-type ATPase N-terminal" evidence="11">
    <location>
        <begin position="248"/>
        <end position="293"/>
    </location>
</feature>
<sequence length="1033" mass="112017">RPRRRAPTITIDTSGLINNCTGEEDRKEHKQHECVPRSRQATPHDENMDVPSKPPLEPHAANSLDSRESRPTSPHNVSSPTWSWGNSHNFLLVPGTGSRGNSLDATTENSGSASIGTYVTSSQGETLQTLRGYCNSYGVLHDEDALKPDPGTEADFEVENNKFAFSPGQLSKLLNPKSLGAFYALGGLEGLEKGLRTNRQAGLSVDEQYLDDTTTFEATTPRTSHTPSKQFSDQAPNCSDSTPAAPSKEAFADRKRVFSDNRLPERKPQSIQLAWMAYNNKALILLTAAAVISLALGLYQTFSVEPKPGTPKIEWIEGVSIIAAIAIIVIAGVLNDQQKERQFVRLNKKRDDRTVKIVRSGKIYEISVFDVVVGDVLSLEPGDIVPVDGILISGHGIKCDESSATGESDLLKKTPGDDVLQAIENHKNLKKLDPFILSGAKVVEGVGSFLVTAVGIHSSYGKVMMSLREDAEVTPLQSKLNVLAKYIAKLGSASALLLFVVVLIKFLVHLCTSAATPAEKSQNFLNILTVVITVVIVAVPERLPLAITWALAFATTRMLRDNNLVRLLRSCETMGNATTICSGKTGTLMQNKTTVISGALGTALRFGDRKFKAPVAKSPSDDVVSGEQTAESPVESTSDVSPSEFVSTLSEEVKNLLLQSIVQNTTAFEHEEGGADRFIGSRTETALLDFARNYLDMGSVSIERSNADAIQVVPFDSNRKCTAVVVKLDHSRYRMYVKGASEILLGKCDRIVTDATTELAEATISADNREALKQVITTYATQSIRTISLVYRDFESWPPKDSHPNEDELSQSVFEDAFKRMTFLAVVGVQDPLQKSVREAVKNCKDAGVYVRMVTSENVSTARALAEECSILVHNEVIMEDPIFRRLSKHDIDATIPKLCVLARSSPEDKRKLVRCLKELGDTVAVTGDGTNDAPILKIADVGFSMGIAGTEVAQEASAIILIDDNFASIVNAFHWGRAVNEAAKGLLRSSVAARLLTIVPALAAFNQSSTLLAFLQLIGANLIMDTFAAIAL</sequence>
<dbReference type="NCBIfam" id="TIGR01494">
    <property type="entry name" value="ATPase_P-type"/>
    <property type="match status" value="1"/>
</dbReference>
<dbReference type="PANTHER" id="PTHR24093">
    <property type="entry name" value="CATION TRANSPORTING ATPASE"/>
    <property type="match status" value="1"/>
</dbReference>
<feature type="transmembrane region" description="Helical" evidence="9">
    <location>
        <begin position="486"/>
        <end position="507"/>
    </location>
</feature>
<dbReference type="FunFam" id="3.40.1110.10:FF:000031">
    <property type="entry name" value="Calcium-transporting ATPase"/>
    <property type="match status" value="1"/>
</dbReference>
<evidence type="ECO:0000256" key="5">
    <source>
        <dbReference type="ARBA" id="ARBA00022842"/>
    </source>
</evidence>
<feature type="compositionally biased region" description="Basic and acidic residues" evidence="8">
    <location>
        <begin position="23"/>
        <end position="47"/>
    </location>
</feature>
<feature type="compositionally biased region" description="Polar residues" evidence="8">
    <location>
        <begin position="626"/>
        <end position="641"/>
    </location>
</feature>
<evidence type="ECO:0000256" key="6">
    <source>
        <dbReference type="ARBA" id="ARBA00022989"/>
    </source>
</evidence>
<dbReference type="Pfam" id="PF13246">
    <property type="entry name" value="Cation_ATPase"/>
    <property type="match status" value="1"/>
</dbReference>
<feature type="transmembrane region" description="Helical" evidence="9">
    <location>
        <begin position="315"/>
        <end position="335"/>
    </location>
</feature>
<dbReference type="GO" id="GO:0016887">
    <property type="term" value="F:ATP hydrolysis activity"/>
    <property type="evidence" value="ECO:0007669"/>
    <property type="project" value="InterPro"/>
</dbReference>
<evidence type="ECO:0000313" key="13">
    <source>
        <dbReference type="Proteomes" id="UP000800093"/>
    </source>
</evidence>
<feature type="transmembrane region" description="Helical" evidence="9">
    <location>
        <begin position="282"/>
        <end position="303"/>
    </location>
</feature>
<dbReference type="SUPFAM" id="SSF56784">
    <property type="entry name" value="HAD-like"/>
    <property type="match status" value="1"/>
</dbReference>
<organism evidence="12 13">
    <name type="scientific">Lojkania enalia</name>
    <dbReference type="NCBI Taxonomy" id="147567"/>
    <lineage>
        <taxon>Eukaryota</taxon>
        <taxon>Fungi</taxon>
        <taxon>Dikarya</taxon>
        <taxon>Ascomycota</taxon>
        <taxon>Pezizomycotina</taxon>
        <taxon>Dothideomycetes</taxon>
        <taxon>Pleosporomycetidae</taxon>
        <taxon>Pleosporales</taxon>
        <taxon>Pleosporales incertae sedis</taxon>
        <taxon>Lojkania</taxon>
    </lineage>
</organism>
<dbReference type="PRINTS" id="PR00119">
    <property type="entry name" value="CATATPASE"/>
</dbReference>
<dbReference type="GO" id="GO:0005388">
    <property type="term" value="F:P-type calcium transporter activity"/>
    <property type="evidence" value="ECO:0007669"/>
    <property type="project" value="TreeGrafter"/>
</dbReference>
<dbReference type="InterPro" id="IPR023299">
    <property type="entry name" value="ATPase_P-typ_cyto_dom_N"/>
</dbReference>
<dbReference type="GO" id="GO:0006874">
    <property type="term" value="P:intracellular calcium ion homeostasis"/>
    <property type="evidence" value="ECO:0007669"/>
    <property type="project" value="TreeGrafter"/>
</dbReference>
<keyword evidence="4" id="KW-0067">ATP-binding</keyword>
<evidence type="ECO:0000313" key="12">
    <source>
        <dbReference type="EMBL" id="KAF2257891.1"/>
    </source>
</evidence>
<dbReference type="SUPFAM" id="SSF81660">
    <property type="entry name" value="Metal cation-transporting ATPase, ATP-binding domain N"/>
    <property type="match status" value="1"/>
</dbReference>
<dbReference type="Gene3D" id="3.40.1110.10">
    <property type="entry name" value="Calcium-transporting ATPase, cytoplasmic domain N"/>
    <property type="match status" value="1"/>
</dbReference>
<feature type="domain" description="P-type ATPase A" evidence="10">
    <location>
        <begin position="352"/>
        <end position="466"/>
    </location>
</feature>
<dbReference type="SUPFAM" id="SSF81653">
    <property type="entry name" value="Calcium ATPase, transduction domain A"/>
    <property type="match status" value="1"/>
</dbReference>
<evidence type="ECO:0000256" key="2">
    <source>
        <dbReference type="ARBA" id="ARBA00022692"/>
    </source>
</evidence>
<dbReference type="AlphaFoldDB" id="A0A9P4N463"/>
<feature type="non-terminal residue" evidence="12">
    <location>
        <position position="1033"/>
    </location>
</feature>
<evidence type="ECO:0000256" key="9">
    <source>
        <dbReference type="SAM" id="Phobius"/>
    </source>
</evidence>
<dbReference type="GO" id="GO:0005886">
    <property type="term" value="C:plasma membrane"/>
    <property type="evidence" value="ECO:0007669"/>
    <property type="project" value="TreeGrafter"/>
</dbReference>
<dbReference type="Pfam" id="PF00122">
    <property type="entry name" value="E1-E2_ATPase"/>
    <property type="match status" value="1"/>
</dbReference>
<evidence type="ECO:0000256" key="1">
    <source>
        <dbReference type="ARBA" id="ARBA00004127"/>
    </source>
</evidence>
<feature type="transmembrane region" description="Helical" evidence="9">
    <location>
        <begin position="527"/>
        <end position="554"/>
    </location>
</feature>
<dbReference type="InterPro" id="IPR059000">
    <property type="entry name" value="ATPase_P-type_domA"/>
</dbReference>
<evidence type="ECO:0000256" key="8">
    <source>
        <dbReference type="SAM" id="MobiDB-lite"/>
    </source>
</evidence>
<dbReference type="InterPro" id="IPR008250">
    <property type="entry name" value="ATPase_P-typ_transduc_dom_A_sf"/>
</dbReference>
<dbReference type="Gene3D" id="3.40.50.1000">
    <property type="entry name" value="HAD superfamily/HAD-like"/>
    <property type="match status" value="1"/>
</dbReference>
<dbReference type="Gene3D" id="2.70.150.10">
    <property type="entry name" value="Calcium-transporting ATPase, cytoplasmic transduction domain A"/>
    <property type="match status" value="1"/>
</dbReference>
<proteinExistence type="predicted"/>
<dbReference type="InterPro" id="IPR023298">
    <property type="entry name" value="ATPase_P-typ_TM_dom_sf"/>
</dbReference>
<dbReference type="PANTHER" id="PTHR24093:SF369">
    <property type="entry name" value="CALCIUM-TRANSPORTING ATPASE"/>
    <property type="match status" value="1"/>
</dbReference>
<dbReference type="Gene3D" id="1.20.1110.10">
    <property type="entry name" value="Calcium-transporting ATPase, transmembrane domain"/>
    <property type="match status" value="1"/>
</dbReference>
<evidence type="ECO:0000256" key="4">
    <source>
        <dbReference type="ARBA" id="ARBA00022840"/>
    </source>
</evidence>